<dbReference type="SMART" id="SM00422">
    <property type="entry name" value="HTH_MERR"/>
    <property type="match status" value="1"/>
</dbReference>
<dbReference type="CDD" id="cd01282">
    <property type="entry name" value="HTH_MerR-like_sg3"/>
    <property type="match status" value="1"/>
</dbReference>
<keyword evidence="1" id="KW-0238">DNA-binding</keyword>
<dbReference type="PROSITE" id="PS50937">
    <property type="entry name" value="HTH_MERR_2"/>
    <property type="match status" value="1"/>
</dbReference>
<name>A0ABP8BDE6_9ACTN</name>
<dbReference type="PANTHER" id="PTHR30204:SF97">
    <property type="entry name" value="MERR FAMILY REGULATORY PROTEIN"/>
    <property type="match status" value="1"/>
</dbReference>
<organism evidence="4 5">
    <name type="scientific">Streptosporangium oxazolinicum</name>
    <dbReference type="NCBI Taxonomy" id="909287"/>
    <lineage>
        <taxon>Bacteria</taxon>
        <taxon>Bacillati</taxon>
        <taxon>Actinomycetota</taxon>
        <taxon>Actinomycetes</taxon>
        <taxon>Streptosporangiales</taxon>
        <taxon>Streptosporangiaceae</taxon>
        <taxon>Streptosporangium</taxon>
    </lineage>
</organism>
<dbReference type="PRINTS" id="PR00040">
    <property type="entry name" value="HTHMERR"/>
</dbReference>
<dbReference type="PROSITE" id="PS00552">
    <property type="entry name" value="HTH_MERR_1"/>
    <property type="match status" value="1"/>
</dbReference>
<protein>
    <recommendedName>
        <fullName evidence="3">HTH merR-type domain-containing protein</fullName>
    </recommendedName>
</protein>
<reference evidence="5" key="1">
    <citation type="journal article" date="2019" name="Int. J. Syst. Evol. Microbiol.">
        <title>The Global Catalogue of Microorganisms (GCM) 10K type strain sequencing project: providing services to taxonomists for standard genome sequencing and annotation.</title>
        <authorList>
            <consortium name="The Broad Institute Genomics Platform"/>
            <consortium name="The Broad Institute Genome Sequencing Center for Infectious Disease"/>
            <person name="Wu L."/>
            <person name="Ma J."/>
        </authorList>
    </citation>
    <scope>NUCLEOTIDE SEQUENCE [LARGE SCALE GENOMIC DNA]</scope>
    <source>
        <strain evidence="5">JCM 17388</strain>
    </source>
</reference>
<dbReference type="Gene3D" id="1.10.1660.10">
    <property type="match status" value="1"/>
</dbReference>
<dbReference type="InterPro" id="IPR047057">
    <property type="entry name" value="MerR_fam"/>
</dbReference>
<proteinExistence type="predicted"/>
<accession>A0ABP8BDE6</accession>
<feature type="region of interest" description="Disordered" evidence="2">
    <location>
        <begin position="118"/>
        <end position="191"/>
    </location>
</feature>
<sequence length="191" mass="19958">MRIGELARRTGVSERSLRYYEEQGLLAAERTPGGHRDYPGSSVDRVIRIQELFAAGLHSAKIAQLLPCMRDADGGPSEIATPRLVTELTAERDRVNRMIADVIRSRDVLDEVIEAASRGTAAGEGVAAGHGDDDQGGGDEGEGGPGEGVRAARRPFQDEATGQGPGGDAGVVDGDLRGDGHVRAGGPPRPA</sequence>
<keyword evidence="5" id="KW-1185">Reference proteome</keyword>
<dbReference type="Proteomes" id="UP001501251">
    <property type="component" value="Unassembled WGS sequence"/>
</dbReference>
<evidence type="ECO:0000256" key="1">
    <source>
        <dbReference type="ARBA" id="ARBA00023125"/>
    </source>
</evidence>
<dbReference type="RefSeq" id="WP_344921771.1">
    <property type="nucleotide sequence ID" value="NZ_BAABAQ010000013.1"/>
</dbReference>
<evidence type="ECO:0000259" key="3">
    <source>
        <dbReference type="PROSITE" id="PS50937"/>
    </source>
</evidence>
<evidence type="ECO:0000313" key="5">
    <source>
        <dbReference type="Proteomes" id="UP001501251"/>
    </source>
</evidence>
<evidence type="ECO:0000313" key="4">
    <source>
        <dbReference type="EMBL" id="GAA4204164.1"/>
    </source>
</evidence>
<comment type="caution">
    <text evidence="4">The sequence shown here is derived from an EMBL/GenBank/DDBJ whole genome shotgun (WGS) entry which is preliminary data.</text>
</comment>
<feature type="domain" description="HTH merR-type" evidence="3">
    <location>
        <begin position="1"/>
        <end position="68"/>
    </location>
</feature>
<dbReference type="EMBL" id="BAABAQ010000013">
    <property type="protein sequence ID" value="GAA4204164.1"/>
    <property type="molecule type" value="Genomic_DNA"/>
</dbReference>
<dbReference type="PANTHER" id="PTHR30204">
    <property type="entry name" value="REDOX-CYCLING DRUG-SENSING TRANSCRIPTIONAL ACTIVATOR SOXR"/>
    <property type="match status" value="1"/>
</dbReference>
<evidence type="ECO:0000256" key="2">
    <source>
        <dbReference type="SAM" id="MobiDB-lite"/>
    </source>
</evidence>
<dbReference type="SUPFAM" id="SSF46955">
    <property type="entry name" value="Putative DNA-binding domain"/>
    <property type="match status" value="1"/>
</dbReference>
<dbReference type="InterPro" id="IPR009061">
    <property type="entry name" value="DNA-bd_dom_put_sf"/>
</dbReference>
<dbReference type="InterPro" id="IPR000551">
    <property type="entry name" value="MerR-type_HTH_dom"/>
</dbReference>
<gene>
    <name evidence="4" type="ORF">GCM10022252_62890</name>
</gene>
<dbReference type="Pfam" id="PF13411">
    <property type="entry name" value="MerR_1"/>
    <property type="match status" value="1"/>
</dbReference>